<evidence type="ECO:0000313" key="1">
    <source>
        <dbReference type="EMBL" id="KAF0684576.1"/>
    </source>
</evidence>
<protein>
    <submittedName>
        <fullName evidence="1">Uncharacterized protein</fullName>
    </submittedName>
</protein>
<evidence type="ECO:0000313" key="2">
    <source>
        <dbReference type="Proteomes" id="UP000478052"/>
    </source>
</evidence>
<comment type="caution">
    <text evidence="1">The sequence shown here is derived from an EMBL/GenBank/DDBJ whole genome shotgun (WGS) entry which is preliminary data.</text>
</comment>
<feature type="non-terminal residue" evidence="1">
    <location>
        <position position="79"/>
    </location>
</feature>
<dbReference type="AlphaFoldDB" id="A0A6G0VJ16"/>
<accession>A0A6G0VJ16</accession>
<name>A0A6G0VJ16_APHCR</name>
<proteinExistence type="predicted"/>
<gene>
    <name evidence="1" type="ORF">FWK35_00038515</name>
</gene>
<sequence length="79" mass="8852">MSPAPPISLKSYFQIFLEPSFSSQLATFCKLVAEICKPIFRRGKTFSQFAHVSSPTPNPNIAIFDLRFMSTFSSKLAMT</sequence>
<dbReference type="EMBL" id="VUJU01017222">
    <property type="protein sequence ID" value="KAF0684576.1"/>
    <property type="molecule type" value="Genomic_DNA"/>
</dbReference>
<dbReference type="Proteomes" id="UP000478052">
    <property type="component" value="Unassembled WGS sequence"/>
</dbReference>
<reference evidence="1 2" key="1">
    <citation type="submission" date="2019-08" db="EMBL/GenBank/DDBJ databases">
        <title>Whole genome of Aphis craccivora.</title>
        <authorList>
            <person name="Voronova N.V."/>
            <person name="Shulinski R.S."/>
            <person name="Bandarenka Y.V."/>
            <person name="Zhorov D.G."/>
            <person name="Warner D."/>
        </authorList>
    </citation>
    <scope>NUCLEOTIDE SEQUENCE [LARGE SCALE GENOMIC DNA]</scope>
    <source>
        <strain evidence="1">180601</strain>
        <tissue evidence="1">Whole Body</tissue>
    </source>
</reference>
<keyword evidence="2" id="KW-1185">Reference proteome</keyword>
<organism evidence="1 2">
    <name type="scientific">Aphis craccivora</name>
    <name type="common">Cowpea aphid</name>
    <dbReference type="NCBI Taxonomy" id="307492"/>
    <lineage>
        <taxon>Eukaryota</taxon>
        <taxon>Metazoa</taxon>
        <taxon>Ecdysozoa</taxon>
        <taxon>Arthropoda</taxon>
        <taxon>Hexapoda</taxon>
        <taxon>Insecta</taxon>
        <taxon>Pterygota</taxon>
        <taxon>Neoptera</taxon>
        <taxon>Paraneoptera</taxon>
        <taxon>Hemiptera</taxon>
        <taxon>Sternorrhyncha</taxon>
        <taxon>Aphidomorpha</taxon>
        <taxon>Aphidoidea</taxon>
        <taxon>Aphididae</taxon>
        <taxon>Aphidini</taxon>
        <taxon>Aphis</taxon>
        <taxon>Aphis</taxon>
    </lineage>
</organism>